<protein>
    <submittedName>
        <fullName evidence="3">Uncharacterized protein</fullName>
    </submittedName>
</protein>
<evidence type="ECO:0000313" key="4">
    <source>
        <dbReference type="Proteomes" id="UP001595818"/>
    </source>
</evidence>
<feature type="signal peptide" evidence="2">
    <location>
        <begin position="1"/>
        <end position="20"/>
    </location>
</feature>
<dbReference type="Proteomes" id="UP001595818">
    <property type="component" value="Unassembled WGS sequence"/>
</dbReference>
<name>A0ABV9SW56_9BACT</name>
<keyword evidence="2" id="KW-0732">Signal</keyword>
<organism evidence="3 4">
    <name type="scientific">Negadavirga shengliensis</name>
    <dbReference type="NCBI Taxonomy" id="1389218"/>
    <lineage>
        <taxon>Bacteria</taxon>
        <taxon>Pseudomonadati</taxon>
        <taxon>Bacteroidota</taxon>
        <taxon>Cytophagia</taxon>
        <taxon>Cytophagales</taxon>
        <taxon>Cyclobacteriaceae</taxon>
        <taxon>Negadavirga</taxon>
    </lineage>
</organism>
<evidence type="ECO:0000256" key="1">
    <source>
        <dbReference type="SAM" id="MobiDB-lite"/>
    </source>
</evidence>
<evidence type="ECO:0000313" key="3">
    <source>
        <dbReference type="EMBL" id="MFC4870574.1"/>
    </source>
</evidence>
<reference evidence="4" key="1">
    <citation type="journal article" date="2019" name="Int. J. Syst. Evol. Microbiol.">
        <title>The Global Catalogue of Microorganisms (GCM) 10K type strain sequencing project: providing services to taxonomists for standard genome sequencing and annotation.</title>
        <authorList>
            <consortium name="The Broad Institute Genomics Platform"/>
            <consortium name="The Broad Institute Genome Sequencing Center for Infectious Disease"/>
            <person name="Wu L."/>
            <person name="Ma J."/>
        </authorList>
    </citation>
    <scope>NUCLEOTIDE SEQUENCE [LARGE SCALE GENOMIC DNA]</scope>
    <source>
        <strain evidence="4">CGMCC 4.7466</strain>
    </source>
</reference>
<accession>A0ABV9SW56</accession>
<comment type="caution">
    <text evidence="3">The sequence shown here is derived from an EMBL/GenBank/DDBJ whole genome shotgun (WGS) entry which is preliminary data.</text>
</comment>
<evidence type="ECO:0000256" key="2">
    <source>
        <dbReference type="SAM" id="SignalP"/>
    </source>
</evidence>
<sequence length="374" mass="40881">MKKQLILTVVFMAAFLELFGQTNTFPPTGNVGAGTKKPNPIQEVKEKIPTPSLDPVSNPRGNSENVRNDVDNRVGRTNIFPPRGNVGIGTLNPQRKLDVIGADTWTARFQNGLGYIDFGPVNAEGAHIYTNLPQFIFNQPITLAGETSRISAHDSHSLVFNTGSSDRLTILSNGNVGIGTPDPTVSFQVEGDTKLMGNLEILGSNIRIDGAGKWTGNAESYTEINSNTNGQFLRQLANDGNTESWVIRGYAADGVQAHFNQGGINVNGAVKSKEVNVTYSGWADHVFDPGHELMSLDALKAFLSRHRHLPGIPTEKEVEENGVNLGEINVKLLEKIEELTLYVIQQEDRINEQQKDIDFLKSVLNSFINSNGED</sequence>
<feature type="chain" id="PRO_5046006471" evidence="2">
    <location>
        <begin position="21"/>
        <end position="374"/>
    </location>
</feature>
<dbReference type="EMBL" id="JBHSJJ010000001">
    <property type="protein sequence ID" value="MFC4870574.1"/>
    <property type="molecule type" value="Genomic_DNA"/>
</dbReference>
<gene>
    <name evidence="3" type="ORF">ACFPFU_02670</name>
</gene>
<keyword evidence="4" id="KW-1185">Reference proteome</keyword>
<proteinExistence type="predicted"/>
<feature type="region of interest" description="Disordered" evidence="1">
    <location>
        <begin position="29"/>
        <end position="78"/>
    </location>
</feature>
<dbReference type="RefSeq" id="WP_377061227.1">
    <property type="nucleotide sequence ID" value="NZ_JBHSJJ010000001.1"/>
</dbReference>